<feature type="transmembrane region" description="Helical" evidence="5">
    <location>
        <begin position="360"/>
        <end position="377"/>
    </location>
</feature>
<feature type="transmembrane region" description="Helical" evidence="5">
    <location>
        <begin position="232"/>
        <end position="255"/>
    </location>
</feature>
<gene>
    <name evidence="6" type="ORF">EV210_11688</name>
</gene>
<dbReference type="Gene3D" id="1.20.1740.10">
    <property type="entry name" value="Amino acid/polyamine transporter I"/>
    <property type="match status" value="1"/>
</dbReference>
<evidence type="ECO:0000313" key="7">
    <source>
        <dbReference type="Proteomes" id="UP000295063"/>
    </source>
</evidence>
<dbReference type="GO" id="GO:0015179">
    <property type="term" value="F:L-amino acid transmembrane transporter activity"/>
    <property type="evidence" value="ECO:0007669"/>
    <property type="project" value="TreeGrafter"/>
</dbReference>
<dbReference type="InterPro" id="IPR050598">
    <property type="entry name" value="AminoAcid_Transporter"/>
</dbReference>
<keyword evidence="7" id="KW-1185">Reference proteome</keyword>
<dbReference type="PANTHER" id="PTHR11785:SF512">
    <property type="entry name" value="SOBREMESA, ISOFORM B"/>
    <property type="match status" value="1"/>
</dbReference>
<dbReference type="Pfam" id="PF13520">
    <property type="entry name" value="AA_permease_2"/>
    <property type="match status" value="1"/>
</dbReference>
<keyword evidence="3 5" id="KW-1133">Transmembrane helix</keyword>
<keyword evidence="2 5" id="KW-0812">Transmembrane</keyword>
<feature type="transmembrane region" description="Helical" evidence="5">
    <location>
        <begin position="283"/>
        <end position="307"/>
    </location>
</feature>
<feature type="transmembrane region" description="Helical" evidence="5">
    <location>
        <begin position="389"/>
        <end position="412"/>
    </location>
</feature>
<comment type="caution">
    <text evidence="6">The sequence shown here is derived from an EMBL/GenBank/DDBJ whole genome shotgun (WGS) entry which is preliminary data.</text>
</comment>
<dbReference type="Proteomes" id="UP000295063">
    <property type="component" value="Unassembled WGS sequence"/>
</dbReference>
<dbReference type="EMBL" id="SLUI01000016">
    <property type="protein sequence ID" value="TCL33986.1"/>
    <property type="molecule type" value="Genomic_DNA"/>
</dbReference>
<dbReference type="RefSeq" id="WP_243650644.1">
    <property type="nucleotide sequence ID" value="NZ_DALYTA010000047.1"/>
</dbReference>
<accession>A0A4R1PZR0</accession>
<feature type="transmembrane region" description="Helical" evidence="5">
    <location>
        <begin position="93"/>
        <end position="126"/>
    </location>
</feature>
<evidence type="ECO:0000313" key="6">
    <source>
        <dbReference type="EMBL" id="TCL33986.1"/>
    </source>
</evidence>
<dbReference type="GO" id="GO:0016020">
    <property type="term" value="C:membrane"/>
    <property type="evidence" value="ECO:0007669"/>
    <property type="project" value="UniProtKB-SubCell"/>
</dbReference>
<comment type="subcellular location">
    <subcellularLocation>
        <location evidence="1">Membrane</location>
        <topology evidence="1">Multi-pass membrane protein</topology>
    </subcellularLocation>
</comment>
<feature type="transmembrane region" description="Helical" evidence="5">
    <location>
        <begin position="199"/>
        <end position="220"/>
    </location>
</feature>
<evidence type="ECO:0000256" key="3">
    <source>
        <dbReference type="ARBA" id="ARBA00022989"/>
    </source>
</evidence>
<protein>
    <submittedName>
        <fullName evidence="6">APA family basic amino acid/polyamine antiporter</fullName>
    </submittedName>
</protein>
<organism evidence="6 7">
    <name type="scientific">Anaerospora hongkongensis</name>
    <dbReference type="NCBI Taxonomy" id="244830"/>
    <lineage>
        <taxon>Bacteria</taxon>
        <taxon>Bacillati</taxon>
        <taxon>Bacillota</taxon>
        <taxon>Negativicutes</taxon>
        <taxon>Selenomonadales</taxon>
        <taxon>Sporomusaceae</taxon>
        <taxon>Anaerospora</taxon>
    </lineage>
</organism>
<reference evidence="6 7" key="1">
    <citation type="submission" date="2019-03" db="EMBL/GenBank/DDBJ databases">
        <title>Genomic Encyclopedia of Type Strains, Phase IV (KMG-IV): sequencing the most valuable type-strain genomes for metagenomic binning, comparative biology and taxonomic classification.</title>
        <authorList>
            <person name="Goeker M."/>
        </authorList>
    </citation>
    <scope>NUCLEOTIDE SEQUENCE [LARGE SCALE GENOMIC DNA]</scope>
    <source>
        <strain evidence="6 7">DSM 15969</strain>
    </source>
</reference>
<evidence type="ECO:0000256" key="4">
    <source>
        <dbReference type="ARBA" id="ARBA00023136"/>
    </source>
</evidence>
<sequence>MHQQGRNDENNLRRDLGLIPATALVVGMVIGSGIFMKPGKVILAAGDSTLALTAWLIGGLITLAAGLTIAELGVQIPKTGGLYACLDEVYGKFWGYLFGWVQTVIYGPALVGALGLYFSSLLIPFFNGAEELKLPLAIGTILFLSTVNSLGTRYGGMIQSGATVAKLVPIVLIVVFGLWKGNTQILAMPSGASESAGMGAAVLATLWAYDGWIGVGFVAGEMKNPAKMLPRAIIIGLGTVIVAYFAINLALLHVLPAAEIVTQGKLAAGSAAAWLFGDIGGKLINIGILVSIFGALNGYILTCPRVSYAMALRRQLPASSLLSRTSRFGTPLNALVMQFLLAVLFVTLGDPDRLTDLAMFIIWGFYILGFAAIFILRKKTPPEKRPYSVPAYPLVPVVAIVGSIYIVVSTMISNPADTVLALGLTAAGIPFYWMLNRGSNQTGR</sequence>
<feature type="transmembrane region" description="Helical" evidence="5">
    <location>
        <begin position="132"/>
        <end position="151"/>
    </location>
</feature>
<dbReference type="AlphaFoldDB" id="A0A4R1PZR0"/>
<feature type="transmembrane region" description="Helical" evidence="5">
    <location>
        <begin position="328"/>
        <end position="348"/>
    </location>
</feature>
<proteinExistence type="predicted"/>
<dbReference type="PANTHER" id="PTHR11785">
    <property type="entry name" value="AMINO ACID TRANSPORTER"/>
    <property type="match status" value="1"/>
</dbReference>
<dbReference type="FunFam" id="1.20.1740.10:FF:000051">
    <property type="entry name" value="Amino acid permease"/>
    <property type="match status" value="1"/>
</dbReference>
<dbReference type="PIRSF" id="PIRSF006060">
    <property type="entry name" value="AA_transporter"/>
    <property type="match status" value="1"/>
</dbReference>
<name>A0A4R1PZR0_9FIRM</name>
<feature type="transmembrane region" description="Helical" evidence="5">
    <location>
        <begin position="163"/>
        <end position="179"/>
    </location>
</feature>
<evidence type="ECO:0000256" key="1">
    <source>
        <dbReference type="ARBA" id="ARBA00004141"/>
    </source>
</evidence>
<keyword evidence="4 5" id="KW-0472">Membrane</keyword>
<feature type="transmembrane region" description="Helical" evidence="5">
    <location>
        <begin position="48"/>
        <end position="72"/>
    </location>
</feature>
<feature type="transmembrane region" description="Helical" evidence="5">
    <location>
        <begin position="16"/>
        <end position="36"/>
    </location>
</feature>
<evidence type="ECO:0000256" key="2">
    <source>
        <dbReference type="ARBA" id="ARBA00022692"/>
    </source>
</evidence>
<evidence type="ECO:0000256" key="5">
    <source>
        <dbReference type="SAM" id="Phobius"/>
    </source>
</evidence>
<feature type="transmembrane region" description="Helical" evidence="5">
    <location>
        <begin position="418"/>
        <end position="435"/>
    </location>
</feature>
<dbReference type="InterPro" id="IPR002293">
    <property type="entry name" value="AA/rel_permease1"/>
</dbReference>